<keyword evidence="2" id="KW-0808">Transferase</keyword>
<dbReference type="InterPro" id="IPR002575">
    <property type="entry name" value="Aminoglycoside_PTrfase"/>
</dbReference>
<dbReference type="Gene3D" id="3.90.1200.10">
    <property type="match status" value="1"/>
</dbReference>
<name>Q024T0_SOLUE</name>
<dbReference type="SUPFAM" id="SSF56112">
    <property type="entry name" value="Protein kinase-like (PK-like)"/>
    <property type="match status" value="1"/>
</dbReference>
<proteinExistence type="predicted"/>
<dbReference type="Pfam" id="PF01636">
    <property type="entry name" value="APH"/>
    <property type="match status" value="1"/>
</dbReference>
<feature type="domain" description="Aminoglycoside phosphotransferase" evidence="1">
    <location>
        <begin position="21"/>
        <end position="249"/>
    </location>
</feature>
<dbReference type="eggNOG" id="COG3173">
    <property type="taxonomic scope" value="Bacteria"/>
</dbReference>
<organism evidence="2">
    <name type="scientific">Solibacter usitatus (strain Ellin6076)</name>
    <dbReference type="NCBI Taxonomy" id="234267"/>
    <lineage>
        <taxon>Bacteria</taxon>
        <taxon>Pseudomonadati</taxon>
        <taxon>Acidobacteriota</taxon>
        <taxon>Terriglobia</taxon>
        <taxon>Bryobacterales</taxon>
        <taxon>Solibacteraceae</taxon>
        <taxon>Candidatus Solibacter</taxon>
    </lineage>
</organism>
<dbReference type="InterPro" id="IPR011009">
    <property type="entry name" value="Kinase-like_dom_sf"/>
</dbReference>
<accession>Q024T0</accession>
<dbReference type="GO" id="GO:0016740">
    <property type="term" value="F:transferase activity"/>
    <property type="evidence" value="ECO:0007669"/>
    <property type="project" value="UniProtKB-KW"/>
</dbReference>
<reference evidence="2" key="1">
    <citation type="submission" date="2006-10" db="EMBL/GenBank/DDBJ databases">
        <title>Complete sequence of Solibacter usitatus Ellin6076.</title>
        <authorList>
            <consortium name="US DOE Joint Genome Institute"/>
            <person name="Copeland A."/>
            <person name="Lucas S."/>
            <person name="Lapidus A."/>
            <person name="Barry K."/>
            <person name="Detter J.C."/>
            <person name="Glavina del Rio T."/>
            <person name="Hammon N."/>
            <person name="Israni S."/>
            <person name="Dalin E."/>
            <person name="Tice H."/>
            <person name="Pitluck S."/>
            <person name="Thompson L.S."/>
            <person name="Brettin T."/>
            <person name="Bruce D."/>
            <person name="Han C."/>
            <person name="Tapia R."/>
            <person name="Gilna P."/>
            <person name="Schmutz J."/>
            <person name="Larimer F."/>
            <person name="Land M."/>
            <person name="Hauser L."/>
            <person name="Kyrpides N."/>
            <person name="Mikhailova N."/>
            <person name="Janssen P.H."/>
            <person name="Kuske C.R."/>
            <person name="Richardson P."/>
        </authorList>
    </citation>
    <scope>NUCLEOTIDE SEQUENCE</scope>
    <source>
        <strain evidence="2">Ellin6076</strain>
    </source>
</reference>
<dbReference type="InParanoid" id="Q024T0"/>
<dbReference type="HOGENOM" id="CLU_074080_0_0_0"/>
<dbReference type="EMBL" id="CP000473">
    <property type="protein sequence ID" value="ABJ83496.1"/>
    <property type="molecule type" value="Genomic_DNA"/>
</dbReference>
<gene>
    <name evidence="2" type="ordered locus">Acid_2507</name>
</gene>
<dbReference type="PANTHER" id="PTHR21310">
    <property type="entry name" value="AMINOGLYCOSIDE PHOSPHOTRANSFERASE-RELATED-RELATED"/>
    <property type="match status" value="1"/>
</dbReference>
<evidence type="ECO:0000259" key="1">
    <source>
        <dbReference type="Pfam" id="PF01636"/>
    </source>
</evidence>
<sequence>MRTVLPRILARPFPGRTVLSCEPLAGGLCNAVYRIQVEGLADSFVLRLYSRDPAACRKEFDLHRLISPSVPVPEILYAECTGDPDTPPHILMRWVETITFREIKRRRDPAEIAACAQAIGAVLARIAAFTFDRAGAIGPDLVIGDPLIEGVPAFVEQCLATPDFERRMQPSDRLRLRDYIRGRAPALAELDRDRSLVHSDFGGPNILLRQSAGRWKVAAVLDWEFAFSGSPLCDVGHMLRYERRDAPRIEPHFSTAFRDHGGTLPPNWRDLARAFDLSALCEFLARPTLPADVLAEILELTLATLENREPRS</sequence>
<evidence type="ECO:0000313" key="2">
    <source>
        <dbReference type="EMBL" id="ABJ83496.1"/>
    </source>
</evidence>
<dbReference type="AlphaFoldDB" id="Q024T0"/>
<dbReference type="InterPro" id="IPR051678">
    <property type="entry name" value="AGP_Transferase"/>
</dbReference>
<dbReference type="STRING" id="234267.Acid_2507"/>
<dbReference type="OrthoDB" id="9800774at2"/>
<dbReference type="KEGG" id="sus:Acid_2507"/>
<protein>
    <submittedName>
        <fullName evidence="2">Aminoglycoside phosphotransferase</fullName>
    </submittedName>
</protein>